<evidence type="ECO:0000256" key="3">
    <source>
        <dbReference type="RuleBase" id="RU000363"/>
    </source>
</evidence>
<dbReference type="PANTHER" id="PTHR43086">
    <property type="entry name" value="VERY-LONG-CHAIN 3-OXOOACYL-COA REDUCTASE"/>
    <property type="match status" value="1"/>
</dbReference>
<dbReference type="AlphaFoldDB" id="F3L5R0"/>
<accession>F3L5R0</accession>
<dbReference type="Pfam" id="PF00106">
    <property type="entry name" value="adh_short"/>
    <property type="match status" value="1"/>
</dbReference>
<dbReference type="PANTHER" id="PTHR43086:SF3">
    <property type="entry name" value="NADP-DEPENDENT 3-HYDROXY ACID DEHYDROGENASE YDFG"/>
    <property type="match status" value="1"/>
</dbReference>
<comment type="caution">
    <text evidence="4">The sequence shown here is derived from an EMBL/GenBank/DDBJ whole genome shotgun (WGS) entry which is preliminary data.</text>
</comment>
<gene>
    <name evidence="4" type="ORF">IMCC3088_340</name>
</gene>
<sequence>MSNYAVITGASAGLGAEFSKQLAAKGLNLVLIARRREKLKQIADELSSTYGIDVKVMAADLTQPDAPSLIHQFCESENITVSWLVNNAGVAGEDLITERDWNKHASFYQLMMTSVAHLCHLFAPAMIANKDGHILNIASVAGRIPRSGGCNYGPSKAYIVALSEDLALTLAPHGVKVSALCPGYTHTDFHETAGLSEMKEKMPKWLWYDASTVVSEGIRALERGKSVYVSGRLYRWIDPILQSVWTRRFFKIPARI</sequence>
<dbReference type="InterPro" id="IPR002347">
    <property type="entry name" value="SDR_fam"/>
</dbReference>
<protein>
    <submittedName>
        <fullName evidence="4">Oxidoreductase, short chain dehydrogenase/reductase family</fullName>
    </submittedName>
</protein>
<proteinExistence type="inferred from homology"/>
<dbReference type="RefSeq" id="WP_009577204.1">
    <property type="nucleotide sequence ID" value="NZ_AEIG01000124.1"/>
</dbReference>
<organism evidence="4 5">
    <name type="scientific">Aequoribacter fuscus</name>
    <dbReference type="NCBI Taxonomy" id="2518989"/>
    <lineage>
        <taxon>Bacteria</taxon>
        <taxon>Pseudomonadati</taxon>
        <taxon>Pseudomonadota</taxon>
        <taxon>Gammaproteobacteria</taxon>
        <taxon>Cellvibrionales</taxon>
        <taxon>Halieaceae</taxon>
        <taxon>Aequoribacter</taxon>
    </lineage>
</organism>
<comment type="similarity">
    <text evidence="1 3">Belongs to the short-chain dehydrogenases/reductases (SDR) family.</text>
</comment>
<dbReference type="STRING" id="2518989.IMCC3088_340"/>
<dbReference type="EMBL" id="AEIG01000124">
    <property type="protein sequence ID" value="EGG28327.1"/>
    <property type="molecule type" value="Genomic_DNA"/>
</dbReference>
<evidence type="ECO:0000313" key="5">
    <source>
        <dbReference type="Proteomes" id="UP000005615"/>
    </source>
</evidence>
<dbReference type="GO" id="GO:0016491">
    <property type="term" value="F:oxidoreductase activity"/>
    <property type="evidence" value="ECO:0007669"/>
    <property type="project" value="UniProtKB-KW"/>
</dbReference>
<reference evidence="4 5" key="1">
    <citation type="journal article" date="2011" name="J. Bacteriol.">
        <title>Genome sequence of strain IMCC3088, a proteorhodopsin-containing marine bacterium belonging to the OM60/NOR5 clade.</title>
        <authorList>
            <person name="Jang Y."/>
            <person name="Oh H.M."/>
            <person name="Kang I."/>
            <person name="Lee K."/>
            <person name="Yang S.J."/>
            <person name="Cho J.C."/>
        </authorList>
    </citation>
    <scope>NUCLEOTIDE SEQUENCE [LARGE SCALE GENOMIC DNA]</scope>
    <source>
        <strain evidence="4 5">IMCC3088</strain>
    </source>
</reference>
<dbReference type="PIRSF" id="PIRSF000126">
    <property type="entry name" value="11-beta-HSD1"/>
    <property type="match status" value="1"/>
</dbReference>
<dbReference type="SUPFAM" id="SSF51735">
    <property type="entry name" value="NAD(P)-binding Rossmann-fold domains"/>
    <property type="match status" value="1"/>
</dbReference>
<keyword evidence="5" id="KW-1185">Reference proteome</keyword>
<evidence type="ECO:0000256" key="2">
    <source>
        <dbReference type="ARBA" id="ARBA00023002"/>
    </source>
</evidence>
<dbReference type="InterPro" id="IPR036291">
    <property type="entry name" value="NAD(P)-bd_dom_sf"/>
</dbReference>
<dbReference type="Proteomes" id="UP000005615">
    <property type="component" value="Unassembled WGS sequence"/>
</dbReference>
<dbReference type="PRINTS" id="PR00080">
    <property type="entry name" value="SDRFAMILY"/>
</dbReference>
<dbReference type="PRINTS" id="PR00081">
    <property type="entry name" value="GDHRDH"/>
</dbReference>
<dbReference type="Gene3D" id="3.40.50.720">
    <property type="entry name" value="NAD(P)-binding Rossmann-like Domain"/>
    <property type="match status" value="1"/>
</dbReference>
<keyword evidence="2" id="KW-0560">Oxidoreductase</keyword>
<dbReference type="eggNOG" id="COG0300">
    <property type="taxonomic scope" value="Bacteria"/>
</dbReference>
<dbReference type="CDD" id="cd05233">
    <property type="entry name" value="SDR_c"/>
    <property type="match status" value="1"/>
</dbReference>
<evidence type="ECO:0000256" key="1">
    <source>
        <dbReference type="ARBA" id="ARBA00006484"/>
    </source>
</evidence>
<evidence type="ECO:0000313" key="4">
    <source>
        <dbReference type="EMBL" id="EGG28327.1"/>
    </source>
</evidence>
<name>F3L5R0_9GAMM</name>